<dbReference type="PANTHER" id="PTHR15036:SF52">
    <property type="entry name" value="NEUREXIN-2"/>
    <property type="match status" value="1"/>
</dbReference>
<dbReference type="SMART" id="SM00282">
    <property type="entry name" value="LamG"/>
    <property type="match status" value="1"/>
</dbReference>
<evidence type="ECO:0000256" key="4">
    <source>
        <dbReference type="ARBA" id="ARBA00022737"/>
    </source>
</evidence>
<evidence type="ECO:0000313" key="14">
    <source>
        <dbReference type="EMBL" id="TWW63639.1"/>
    </source>
</evidence>
<evidence type="ECO:0000256" key="9">
    <source>
        <dbReference type="ARBA" id="ARBA00023207"/>
    </source>
</evidence>
<keyword evidence="5" id="KW-0654">Proteoglycan</keyword>
<keyword evidence="9" id="KW-0357">Heparan sulfate</keyword>
<dbReference type="Proteomes" id="UP000324091">
    <property type="component" value="Chromosome 3"/>
</dbReference>
<organism evidence="14 15">
    <name type="scientific">Takifugu flavidus</name>
    <name type="common">sansaifugu</name>
    <dbReference type="NCBI Taxonomy" id="433684"/>
    <lineage>
        <taxon>Eukaryota</taxon>
        <taxon>Metazoa</taxon>
        <taxon>Chordata</taxon>
        <taxon>Craniata</taxon>
        <taxon>Vertebrata</taxon>
        <taxon>Euteleostomi</taxon>
        <taxon>Actinopterygii</taxon>
        <taxon>Neopterygii</taxon>
        <taxon>Teleostei</taxon>
        <taxon>Neoteleostei</taxon>
        <taxon>Acanthomorphata</taxon>
        <taxon>Eupercaria</taxon>
        <taxon>Tetraodontiformes</taxon>
        <taxon>Tetradontoidea</taxon>
        <taxon>Tetraodontidae</taxon>
        <taxon>Takifugu</taxon>
    </lineage>
</organism>
<dbReference type="AlphaFoldDB" id="A0A5C6N9W5"/>
<evidence type="ECO:0000256" key="6">
    <source>
        <dbReference type="ARBA" id="ARBA00022989"/>
    </source>
</evidence>
<dbReference type="InterPro" id="IPR050372">
    <property type="entry name" value="Neurexin-related_CASP"/>
</dbReference>
<keyword evidence="5" id="KW-0325">Glycoprotein</keyword>
<dbReference type="PROSITE" id="PS50025">
    <property type="entry name" value="LAM_G_DOMAIN"/>
    <property type="match status" value="1"/>
</dbReference>
<keyword evidence="6" id="KW-1133">Transmembrane helix</keyword>
<keyword evidence="3" id="KW-0732">Signal</keyword>
<dbReference type="SMART" id="SM00181">
    <property type="entry name" value="EGF"/>
    <property type="match status" value="1"/>
</dbReference>
<accession>A0A5C6N9W5</accession>
<evidence type="ECO:0000256" key="5">
    <source>
        <dbReference type="ARBA" id="ARBA00022974"/>
    </source>
</evidence>
<dbReference type="FunFam" id="2.60.120.200:FF:000005">
    <property type="entry name" value="neurexin-1 isoform X1"/>
    <property type="match status" value="1"/>
</dbReference>
<keyword evidence="2" id="KW-0812">Transmembrane</keyword>
<dbReference type="InterPro" id="IPR001791">
    <property type="entry name" value="Laminin_G"/>
</dbReference>
<feature type="domain" description="Laminin G" evidence="12">
    <location>
        <begin position="53"/>
        <end position="245"/>
    </location>
</feature>
<dbReference type="FunFam" id="2.10.25.10:FF:000029">
    <property type="entry name" value="neurexin-1 isoform X1"/>
    <property type="match status" value="1"/>
</dbReference>
<evidence type="ECO:0000256" key="3">
    <source>
        <dbReference type="ARBA" id="ARBA00022729"/>
    </source>
</evidence>
<evidence type="ECO:0000313" key="15">
    <source>
        <dbReference type="Proteomes" id="UP000324091"/>
    </source>
</evidence>
<proteinExistence type="predicted"/>
<dbReference type="CDD" id="cd00054">
    <property type="entry name" value="EGF_CA"/>
    <property type="match status" value="1"/>
</dbReference>
<evidence type="ECO:0000256" key="10">
    <source>
        <dbReference type="ARBA" id="ARBA00035005"/>
    </source>
</evidence>
<gene>
    <name evidence="14" type="ORF">D4764_03G0006470</name>
</gene>
<dbReference type="Pfam" id="PF00008">
    <property type="entry name" value="EGF"/>
    <property type="match status" value="1"/>
</dbReference>
<evidence type="ECO:0000256" key="1">
    <source>
        <dbReference type="ARBA" id="ARBA00022536"/>
    </source>
</evidence>
<evidence type="ECO:0000259" key="12">
    <source>
        <dbReference type="PROSITE" id="PS50025"/>
    </source>
</evidence>
<dbReference type="Gene3D" id="2.10.25.10">
    <property type="entry name" value="Laminin"/>
    <property type="match status" value="1"/>
</dbReference>
<keyword evidence="15" id="KW-1185">Reference proteome</keyword>
<dbReference type="EMBL" id="RHFK02000016">
    <property type="protein sequence ID" value="TWW63639.1"/>
    <property type="molecule type" value="Genomic_DNA"/>
</dbReference>
<comment type="subcellular location">
    <subcellularLocation>
        <location evidence="10">Presynaptic cell membrane</location>
        <topology evidence="10">Single-pass type I membrane protein</topology>
    </subcellularLocation>
</comment>
<dbReference type="Gene3D" id="2.60.120.200">
    <property type="match status" value="2"/>
</dbReference>
<evidence type="ECO:0000256" key="8">
    <source>
        <dbReference type="ARBA" id="ARBA00023157"/>
    </source>
</evidence>
<dbReference type="CDD" id="cd00110">
    <property type="entry name" value="LamG"/>
    <property type="match status" value="1"/>
</dbReference>
<comment type="caution">
    <text evidence="14">The sequence shown here is derived from an EMBL/GenBank/DDBJ whole genome shotgun (WGS) entry which is preliminary data.</text>
</comment>
<keyword evidence="1 11" id="KW-0245">EGF-like domain</keyword>
<comment type="caution">
    <text evidence="11">Lacks conserved residue(s) required for the propagation of feature annotation.</text>
</comment>
<dbReference type="InterPro" id="IPR013320">
    <property type="entry name" value="ConA-like_dom_sf"/>
</dbReference>
<feature type="domain" description="EGF-like" evidence="13">
    <location>
        <begin position="249"/>
        <end position="286"/>
    </location>
</feature>
<sequence length="390" mass="43531">METSLKWILTVLQVVYKNNDFKLELSRLAIEHDPKITLHGDLVFRCEDVAALDPVTFDTPESYISLPKWNTKKTGSISFDFRTTEPSGLLLFSHGRPQGPKEQKPGRELKTDYFAMELLDGYLYLLIDMGSGKTKLKANNKKVNDGDWCHVDFQREGRKGSISVNSRSIPFNSPEGSEILDLDSDMYLGGLPELKSDLILPPEVWTALLNYGYVGCVRDLFIDGKSRDVRRLAEIQSAIGVSSFCTRELQKRCSSTPCANGGLCKEGWNRYICDCTGTGYLGSNCEIAHPLYLSASSPILSPPSHLHPEATVLSYDGSMYLKIIMPVTMHTEAEDVSLRFMSQRAYGLLMATTSKESADTLRLELDGGRIKLTVNLGRLWFILVVPPLTL</sequence>
<evidence type="ECO:0000256" key="11">
    <source>
        <dbReference type="PROSITE-ProRule" id="PRU00076"/>
    </source>
</evidence>
<dbReference type="InterPro" id="IPR000742">
    <property type="entry name" value="EGF"/>
</dbReference>
<keyword evidence="7" id="KW-0472">Membrane</keyword>
<evidence type="ECO:0000256" key="7">
    <source>
        <dbReference type="ARBA" id="ARBA00023136"/>
    </source>
</evidence>
<evidence type="ECO:0000256" key="2">
    <source>
        <dbReference type="ARBA" id="ARBA00022692"/>
    </source>
</evidence>
<name>A0A5C6N9W5_9TELE</name>
<dbReference type="PANTHER" id="PTHR15036">
    <property type="entry name" value="PIKACHURIN-LIKE PROTEIN"/>
    <property type="match status" value="1"/>
</dbReference>
<reference evidence="14 15" key="1">
    <citation type="submission" date="2019-04" db="EMBL/GenBank/DDBJ databases">
        <title>Chromosome genome assembly for Takifugu flavidus.</title>
        <authorList>
            <person name="Xiao S."/>
        </authorList>
    </citation>
    <scope>NUCLEOTIDE SEQUENCE [LARGE SCALE GENOMIC DNA]</scope>
    <source>
        <strain evidence="14">HTHZ2018</strain>
        <tissue evidence="14">Muscle</tissue>
    </source>
</reference>
<dbReference type="PROSITE" id="PS50026">
    <property type="entry name" value="EGF_3"/>
    <property type="match status" value="1"/>
</dbReference>
<keyword evidence="4" id="KW-0677">Repeat</keyword>
<dbReference type="Pfam" id="PF02210">
    <property type="entry name" value="Laminin_G_2"/>
    <property type="match status" value="1"/>
</dbReference>
<protein>
    <submittedName>
        <fullName evidence="14">Neurexin-2 Neurexin II-alpha</fullName>
    </submittedName>
</protein>
<keyword evidence="8" id="KW-1015">Disulfide bond</keyword>
<dbReference type="GO" id="GO:0016020">
    <property type="term" value="C:membrane"/>
    <property type="evidence" value="ECO:0007669"/>
    <property type="project" value="UniProtKB-SubCell"/>
</dbReference>
<evidence type="ECO:0000259" key="13">
    <source>
        <dbReference type="PROSITE" id="PS50026"/>
    </source>
</evidence>
<dbReference type="SUPFAM" id="SSF49899">
    <property type="entry name" value="Concanavalin A-like lectins/glucanases"/>
    <property type="match status" value="2"/>
</dbReference>